<evidence type="ECO:0000256" key="1">
    <source>
        <dbReference type="SAM" id="MobiDB-lite"/>
    </source>
</evidence>
<feature type="non-terminal residue" evidence="2">
    <location>
        <position position="232"/>
    </location>
</feature>
<comment type="caution">
    <text evidence="2">The sequence shown here is derived from an EMBL/GenBank/DDBJ whole genome shotgun (WGS) entry which is preliminary data.</text>
</comment>
<protein>
    <submittedName>
        <fullName evidence="2">Uncharacterized protein</fullName>
    </submittedName>
</protein>
<proteinExistence type="predicted"/>
<name>A0AAV9GLP3_9PEZI</name>
<dbReference type="EMBL" id="MU865941">
    <property type="protein sequence ID" value="KAK4448651.1"/>
    <property type="molecule type" value="Genomic_DNA"/>
</dbReference>
<dbReference type="AlphaFoldDB" id="A0AAV9GLP3"/>
<evidence type="ECO:0000313" key="3">
    <source>
        <dbReference type="Proteomes" id="UP001321760"/>
    </source>
</evidence>
<feature type="compositionally biased region" description="Polar residues" evidence="1">
    <location>
        <begin position="20"/>
        <end position="41"/>
    </location>
</feature>
<gene>
    <name evidence="2" type="ORF">QBC34DRAFT_406534</name>
</gene>
<reference evidence="2" key="1">
    <citation type="journal article" date="2023" name="Mol. Phylogenet. Evol.">
        <title>Genome-scale phylogeny and comparative genomics of the fungal order Sordariales.</title>
        <authorList>
            <person name="Hensen N."/>
            <person name="Bonometti L."/>
            <person name="Westerberg I."/>
            <person name="Brannstrom I.O."/>
            <person name="Guillou S."/>
            <person name="Cros-Aarteil S."/>
            <person name="Calhoun S."/>
            <person name="Haridas S."/>
            <person name="Kuo A."/>
            <person name="Mondo S."/>
            <person name="Pangilinan J."/>
            <person name="Riley R."/>
            <person name="LaButti K."/>
            <person name="Andreopoulos B."/>
            <person name="Lipzen A."/>
            <person name="Chen C."/>
            <person name="Yan M."/>
            <person name="Daum C."/>
            <person name="Ng V."/>
            <person name="Clum A."/>
            <person name="Steindorff A."/>
            <person name="Ohm R.A."/>
            <person name="Martin F."/>
            <person name="Silar P."/>
            <person name="Natvig D.O."/>
            <person name="Lalanne C."/>
            <person name="Gautier V."/>
            <person name="Ament-Velasquez S.L."/>
            <person name="Kruys A."/>
            <person name="Hutchinson M.I."/>
            <person name="Powell A.J."/>
            <person name="Barry K."/>
            <person name="Miller A.N."/>
            <person name="Grigoriev I.V."/>
            <person name="Debuchy R."/>
            <person name="Gladieux P."/>
            <person name="Hiltunen Thoren M."/>
            <person name="Johannesson H."/>
        </authorList>
    </citation>
    <scope>NUCLEOTIDE SEQUENCE</scope>
    <source>
        <strain evidence="2">PSN243</strain>
    </source>
</reference>
<sequence>MPTPGPNSFPSSREAPLSHPLTQNNNPIFSNTNHTNSNRNAITDGLPDPYPVSGPLPGNLPSPLSFGHPNNHSPTSHGVAGPSHLPSQSFFPSTSIPMAFPNPNLNYAQTHTTAQQPQFQPQFSSQGPHTIHRDVMGNPGFQSATFVRPSDINHHWSASSSHLSMPGETLVLDHLADVGSYHTGIPTTLQPGDQVASWENGTYADEVMVGGGETAGGWSSTHGAPDAQDDFY</sequence>
<feature type="compositionally biased region" description="Polar residues" evidence="1">
    <location>
        <begin position="85"/>
        <end position="96"/>
    </location>
</feature>
<accession>A0AAV9GLP3</accession>
<dbReference type="Proteomes" id="UP001321760">
    <property type="component" value="Unassembled WGS sequence"/>
</dbReference>
<feature type="region of interest" description="Disordered" evidence="1">
    <location>
        <begin position="1"/>
        <end position="96"/>
    </location>
</feature>
<keyword evidence="3" id="KW-1185">Reference proteome</keyword>
<organism evidence="2 3">
    <name type="scientific">Podospora aff. communis PSN243</name>
    <dbReference type="NCBI Taxonomy" id="3040156"/>
    <lineage>
        <taxon>Eukaryota</taxon>
        <taxon>Fungi</taxon>
        <taxon>Dikarya</taxon>
        <taxon>Ascomycota</taxon>
        <taxon>Pezizomycotina</taxon>
        <taxon>Sordariomycetes</taxon>
        <taxon>Sordariomycetidae</taxon>
        <taxon>Sordariales</taxon>
        <taxon>Podosporaceae</taxon>
        <taxon>Podospora</taxon>
    </lineage>
</organism>
<evidence type="ECO:0000313" key="2">
    <source>
        <dbReference type="EMBL" id="KAK4448651.1"/>
    </source>
</evidence>
<feature type="compositionally biased region" description="Pro residues" evidence="1">
    <location>
        <begin position="48"/>
        <end position="60"/>
    </location>
</feature>
<reference evidence="2" key="2">
    <citation type="submission" date="2023-05" db="EMBL/GenBank/DDBJ databases">
        <authorList>
            <consortium name="Lawrence Berkeley National Laboratory"/>
            <person name="Steindorff A."/>
            <person name="Hensen N."/>
            <person name="Bonometti L."/>
            <person name="Westerberg I."/>
            <person name="Brannstrom I.O."/>
            <person name="Guillou S."/>
            <person name="Cros-Aarteil S."/>
            <person name="Calhoun S."/>
            <person name="Haridas S."/>
            <person name="Kuo A."/>
            <person name="Mondo S."/>
            <person name="Pangilinan J."/>
            <person name="Riley R."/>
            <person name="Labutti K."/>
            <person name="Andreopoulos B."/>
            <person name="Lipzen A."/>
            <person name="Chen C."/>
            <person name="Yanf M."/>
            <person name="Daum C."/>
            <person name="Ng V."/>
            <person name="Clum A."/>
            <person name="Ohm R."/>
            <person name="Martin F."/>
            <person name="Silar P."/>
            <person name="Natvig D."/>
            <person name="Lalanne C."/>
            <person name="Gautier V."/>
            <person name="Ament-Velasquez S.L."/>
            <person name="Kruys A."/>
            <person name="Hutchinson M.I."/>
            <person name="Powell A.J."/>
            <person name="Barry K."/>
            <person name="Miller A.N."/>
            <person name="Grigoriev I.V."/>
            <person name="Debuchy R."/>
            <person name="Gladieux P."/>
            <person name="Thoren M.H."/>
            <person name="Johannesson H."/>
        </authorList>
    </citation>
    <scope>NUCLEOTIDE SEQUENCE</scope>
    <source>
        <strain evidence="2">PSN243</strain>
    </source>
</reference>